<keyword evidence="1" id="KW-0732">Signal</keyword>
<proteinExistence type="predicted"/>
<protein>
    <recommendedName>
        <fullName evidence="4">Delta-aminolevulinic acid dehydratase</fullName>
    </recommendedName>
</protein>
<dbReference type="EMBL" id="JACHWY010000002">
    <property type="protein sequence ID" value="MBB3048163.1"/>
    <property type="molecule type" value="Genomic_DNA"/>
</dbReference>
<dbReference type="Proteomes" id="UP000537130">
    <property type="component" value="Unassembled WGS sequence"/>
</dbReference>
<dbReference type="RefSeq" id="WP_183410923.1">
    <property type="nucleotide sequence ID" value="NZ_JACHWY010000002.1"/>
</dbReference>
<name>A0A7W4W6W6_9GAMM</name>
<reference evidence="2 3" key="1">
    <citation type="submission" date="2020-08" db="EMBL/GenBank/DDBJ databases">
        <title>Genomic Encyclopedia of Type Strains, Phase III (KMG-III): the genomes of soil and plant-associated and newly described type strains.</title>
        <authorList>
            <person name="Whitman W."/>
        </authorList>
    </citation>
    <scope>NUCLEOTIDE SEQUENCE [LARGE SCALE GENOMIC DNA]</scope>
    <source>
        <strain evidence="2 3">CECT 8654</strain>
    </source>
</reference>
<dbReference type="AlphaFoldDB" id="A0A7W4W6W6"/>
<feature type="signal peptide" evidence="1">
    <location>
        <begin position="1"/>
        <end position="21"/>
    </location>
</feature>
<keyword evidence="3" id="KW-1185">Reference proteome</keyword>
<organism evidence="2 3">
    <name type="scientific">Litorivivens lipolytica</name>
    <dbReference type="NCBI Taxonomy" id="1524264"/>
    <lineage>
        <taxon>Bacteria</taxon>
        <taxon>Pseudomonadati</taxon>
        <taxon>Pseudomonadota</taxon>
        <taxon>Gammaproteobacteria</taxon>
        <taxon>Litorivivens</taxon>
    </lineage>
</organism>
<evidence type="ECO:0000256" key="1">
    <source>
        <dbReference type="SAM" id="SignalP"/>
    </source>
</evidence>
<gene>
    <name evidence="2" type="ORF">FHR99_002429</name>
</gene>
<evidence type="ECO:0000313" key="2">
    <source>
        <dbReference type="EMBL" id="MBB3048163.1"/>
    </source>
</evidence>
<feature type="chain" id="PRO_5031394894" description="Delta-aminolevulinic acid dehydratase" evidence="1">
    <location>
        <begin position="22"/>
        <end position="219"/>
    </location>
</feature>
<evidence type="ECO:0008006" key="4">
    <source>
        <dbReference type="Google" id="ProtNLM"/>
    </source>
</evidence>
<accession>A0A7W4W6W6</accession>
<sequence length="219" mass="25115">MFRITTLIPLIFLLAALPAQACRCLWEGNFTELDLEEHTIVLGEVQSHAGNSMDLSVMEVLSGKLFQEQIRVWGAIGNLCRADVKEFEKGSQWLMVLDSIEETPEWGFNPSTPNFSYGRVGDFELSRCGVYWLKHHNGYLSGNVDDARRWFYLDRKKSPVSLELIKAFIDGRADKELLAEAAAPREGKEALQLNTRVFLEQQMREQHLREKLESLEETH</sequence>
<comment type="caution">
    <text evidence="2">The sequence shown here is derived from an EMBL/GenBank/DDBJ whole genome shotgun (WGS) entry which is preliminary data.</text>
</comment>
<evidence type="ECO:0000313" key="3">
    <source>
        <dbReference type="Proteomes" id="UP000537130"/>
    </source>
</evidence>